<dbReference type="EMBL" id="JMCB01000006">
    <property type="protein sequence ID" value="KFE68680.1"/>
    <property type="molecule type" value="Genomic_DNA"/>
</dbReference>
<dbReference type="AlphaFoldDB" id="A0A085WLW7"/>
<dbReference type="Proteomes" id="UP000028725">
    <property type="component" value="Unassembled WGS sequence"/>
</dbReference>
<comment type="caution">
    <text evidence="1">The sequence shown here is derived from an EMBL/GenBank/DDBJ whole genome shotgun (WGS) entry which is preliminary data.</text>
</comment>
<proteinExistence type="predicted"/>
<keyword evidence="2" id="KW-1185">Reference proteome</keyword>
<name>A0A085WLW7_9BACT</name>
<organism evidence="1 2">
    <name type="scientific">Hyalangium minutum</name>
    <dbReference type="NCBI Taxonomy" id="394096"/>
    <lineage>
        <taxon>Bacteria</taxon>
        <taxon>Pseudomonadati</taxon>
        <taxon>Myxococcota</taxon>
        <taxon>Myxococcia</taxon>
        <taxon>Myxococcales</taxon>
        <taxon>Cystobacterineae</taxon>
        <taxon>Archangiaceae</taxon>
        <taxon>Hyalangium</taxon>
    </lineage>
</organism>
<accession>A0A085WLW7</accession>
<sequence>MPAPHHELSLQGGPPPGRGYTLSVARGCFTREVAEAGARGGW</sequence>
<reference evidence="1 2" key="1">
    <citation type="submission" date="2014-04" db="EMBL/GenBank/DDBJ databases">
        <title>Genome assembly of Hyalangium minutum DSM 14724.</title>
        <authorList>
            <person name="Sharma G."/>
            <person name="Subramanian S."/>
        </authorList>
    </citation>
    <scope>NUCLEOTIDE SEQUENCE [LARGE SCALE GENOMIC DNA]</scope>
    <source>
        <strain evidence="1 2">DSM 14724</strain>
    </source>
</reference>
<evidence type="ECO:0000313" key="2">
    <source>
        <dbReference type="Proteomes" id="UP000028725"/>
    </source>
</evidence>
<evidence type="ECO:0000313" key="1">
    <source>
        <dbReference type="EMBL" id="KFE68680.1"/>
    </source>
</evidence>
<dbReference type="STRING" id="394096.DB31_7917"/>
<gene>
    <name evidence="1" type="ORF">DB31_7917</name>
</gene>
<protein>
    <submittedName>
        <fullName evidence="1">Uncharacterized protein</fullName>
    </submittedName>
</protein>